<dbReference type="STRING" id="1147123.SAMN05443428_10350"/>
<dbReference type="GO" id="GO:0006083">
    <property type="term" value="P:acetate metabolic process"/>
    <property type="evidence" value="ECO:0007669"/>
    <property type="project" value="TreeGrafter"/>
</dbReference>
<dbReference type="PRINTS" id="PR00471">
    <property type="entry name" value="ACETATEKNASE"/>
</dbReference>
<comment type="subcellular location">
    <subcellularLocation>
        <location evidence="1 9">Cytoplasm</location>
    </subcellularLocation>
</comment>
<keyword evidence="5 9" id="KW-0547">Nucleotide-binding</keyword>
<proteinExistence type="inferred from homology"/>
<dbReference type="NCBIfam" id="TIGR02707">
    <property type="entry name" value="butyr_kinase"/>
    <property type="match status" value="1"/>
</dbReference>
<protein>
    <recommendedName>
        <fullName evidence="9">Probable butyrate kinase</fullName>
        <shortName evidence="9">BK</shortName>
        <ecNumber evidence="9">2.7.2.7</ecNumber>
    </recommendedName>
    <alternativeName>
        <fullName evidence="9">Branched-chain carboxylic acid kinase</fullName>
    </alternativeName>
</protein>
<dbReference type="RefSeq" id="WP_078695519.1">
    <property type="nucleotide sequence ID" value="NZ_FUYH01000003.1"/>
</dbReference>
<organism evidence="11 12">
    <name type="scientific">Caloramator quimbayensis</name>
    <dbReference type="NCBI Taxonomy" id="1147123"/>
    <lineage>
        <taxon>Bacteria</taxon>
        <taxon>Bacillati</taxon>
        <taxon>Bacillota</taxon>
        <taxon>Clostridia</taxon>
        <taxon>Eubacteriales</taxon>
        <taxon>Clostridiaceae</taxon>
        <taxon>Caloramator</taxon>
    </lineage>
</organism>
<evidence type="ECO:0000256" key="3">
    <source>
        <dbReference type="ARBA" id="ARBA00022490"/>
    </source>
</evidence>
<keyword evidence="4 9" id="KW-0808">Transferase</keyword>
<keyword evidence="7 9" id="KW-0067">ATP-binding</keyword>
<dbReference type="GO" id="GO:0008776">
    <property type="term" value="F:acetate kinase activity"/>
    <property type="evidence" value="ECO:0007669"/>
    <property type="project" value="TreeGrafter"/>
</dbReference>
<dbReference type="CDD" id="cd24011">
    <property type="entry name" value="ASKHA_NBD_BK"/>
    <property type="match status" value="1"/>
</dbReference>
<dbReference type="GO" id="GO:0047761">
    <property type="term" value="F:butyrate kinase activity"/>
    <property type="evidence" value="ECO:0007669"/>
    <property type="project" value="UniProtKB-UniRule"/>
</dbReference>
<dbReference type="EMBL" id="FUYH01000003">
    <property type="protein sequence ID" value="SKA79386.1"/>
    <property type="molecule type" value="Genomic_DNA"/>
</dbReference>
<evidence type="ECO:0000313" key="11">
    <source>
        <dbReference type="EMBL" id="SKA79386.1"/>
    </source>
</evidence>
<dbReference type="PIRSF" id="PIRSF036458">
    <property type="entry name" value="Butyrate_kin"/>
    <property type="match status" value="1"/>
</dbReference>
<evidence type="ECO:0000256" key="7">
    <source>
        <dbReference type="ARBA" id="ARBA00022840"/>
    </source>
</evidence>
<dbReference type="InterPro" id="IPR023865">
    <property type="entry name" value="Aliphatic_acid_kinase_CS"/>
</dbReference>
<evidence type="ECO:0000256" key="2">
    <source>
        <dbReference type="ARBA" id="ARBA00008748"/>
    </source>
</evidence>
<dbReference type="HAMAP" id="MF_00542">
    <property type="entry name" value="Butyrate_kinase"/>
    <property type="match status" value="1"/>
</dbReference>
<dbReference type="GO" id="GO:0005737">
    <property type="term" value="C:cytoplasm"/>
    <property type="evidence" value="ECO:0007669"/>
    <property type="project" value="UniProtKB-SubCell"/>
</dbReference>
<dbReference type="InterPro" id="IPR011245">
    <property type="entry name" value="Butyrate_kin"/>
</dbReference>
<evidence type="ECO:0000256" key="6">
    <source>
        <dbReference type="ARBA" id="ARBA00022777"/>
    </source>
</evidence>
<dbReference type="PROSITE" id="PS01075">
    <property type="entry name" value="ACETATE_KINASE_1"/>
    <property type="match status" value="1"/>
</dbReference>
<dbReference type="SUPFAM" id="SSF53067">
    <property type="entry name" value="Actin-like ATPase domain"/>
    <property type="match status" value="2"/>
</dbReference>
<evidence type="ECO:0000313" key="12">
    <source>
        <dbReference type="Proteomes" id="UP000190105"/>
    </source>
</evidence>
<accession>A0A1T4WPY0</accession>
<dbReference type="OrthoDB" id="9771859at2"/>
<dbReference type="PANTHER" id="PTHR21060:SF3">
    <property type="entry name" value="BUTYRATE KINASE 2-RELATED"/>
    <property type="match status" value="1"/>
</dbReference>
<dbReference type="Proteomes" id="UP000190105">
    <property type="component" value="Unassembled WGS sequence"/>
</dbReference>
<gene>
    <name evidence="9" type="primary">buk</name>
    <name evidence="11" type="ORF">SAMN05443428_10350</name>
</gene>
<dbReference type="Gene3D" id="3.30.420.40">
    <property type="match status" value="2"/>
</dbReference>
<dbReference type="AlphaFoldDB" id="A0A1T4WPY0"/>
<dbReference type="PANTHER" id="PTHR21060">
    <property type="entry name" value="ACETATE KINASE"/>
    <property type="match status" value="1"/>
</dbReference>
<dbReference type="NCBIfam" id="NF002834">
    <property type="entry name" value="PRK03011.1-5"/>
    <property type="match status" value="1"/>
</dbReference>
<evidence type="ECO:0000256" key="4">
    <source>
        <dbReference type="ARBA" id="ARBA00022679"/>
    </source>
</evidence>
<sequence>MFRMLIINPGSTSTKIAVYDDLNPVFVETLRHSTEELSPYKTIFEQYDFRKGVILKAVEDKGIDIKTLNAVVGRGGLLKPIEGGTYEVNEAMIEDLKVGVQGQHASNLGGIIAFEIAKSLNIPSFIVDPVVVDEMEDIARISGMPEIERKSIFHALNQKAVAKRYAKESGKRYEDLNLIVAHMGGGISVGAHKGGRVIDVNNALDGEGPFSPERTGSLPVGELMKLCFSGKYTLDEMKKKICGKGGFVAYLGTNDGREVKKMMDEGNKEAELIYKAMAYQVAKEIGALGAVLCGRVDAIILTGGLSYGKELVELIKERIGFVGPVVVYPGEDEMLALAEGGYRVLTGEEKAKEYK</sequence>
<keyword evidence="6 9" id="KW-0418">Kinase</keyword>
<comment type="similarity">
    <text evidence="2 9 10">Belongs to the acetokinase family.</text>
</comment>
<evidence type="ECO:0000256" key="1">
    <source>
        <dbReference type="ARBA" id="ARBA00004496"/>
    </source>
</evidence>
<reference evidence="12" key="1">
    <citation type="submission" date="2017-02" db="EMBL/GenBank/DDBJ databases">
        <authorList>
            <person name="Varghese N."/>
            <person name="Submissions S."/>
        </authorList>
    </citation>
    <scope>NUCLEOTIDE SEQUENCE [LARGE SCALE GENOMIC DNA]</scope>
    <source>
        <strain evidence="12">USBA 833</strain>
    </source>
</reference>
<dbReference type="Pfam" id="PF00871">
    <property type="entry name" value="Acetate_kinase"/>
    <property type="match status" value="1"/>
</dbReference>
<keyword evidence="3 9" id="KW-0963">Cytoplasm</keyword>
<comment type="catalytic activity">
    <reaction evidence="8 9">
        <text>butanoate + ATP = butanoyl phosphate + ADP</text>
        <dbReference type="Rhea" id="RHEA:13585"/>
        <dbReference type="ChEBI" id="CHEBI:17968"/>
        <dbReference type="ChEBI" id="CHEBI:30616"/>
        <dbReference type="ChEBI" id="CHEBI:58079"/>
        <dbReference type="ChEBI" id="CHEBI:456216"/>
        <dbReference type="EC" id="2.7.2.7"/>
    </reaction>
</comment>
<evidence type="ECO:0000256" key="5">
    <source>
        <dbReference type="ARBA" id="ARBA00022741"/>
    </source>
</evidence>
<dbReference type="PROSITE" id="PS01076">
    <property type="entry name" value="ACETATE_KINASE_2"/>
    <property type="match status" value="1"/>
</dbReference>
<keyword evidence="12" id="KW-1185">Reference proteome</keyword>
<name>A0A1T4WPY0_9CLOT</name>
<dbReference type="InterPro" id="IPR043129">
    <property type="entry name" value="ATPase_NBD"/>
</dbReference>
<evidence type="ECO:0000256" key="8">
    <source>
        <dbReference type="ARBA" id="ARBA00048596"/>
    </source>
</evidence>
<dbReference type="GO" id="GO:0005524">
    <property type="term" value="F:ATP binding"/>
    <property type="evidence" value="ECO:0007669"/>
    <property type="project" value="UniProtKB-KW"/>
</dbReference>
<evidence type="ECO:0000256" key="10">
    <source>
        <dbReference type="RuleBase" id="RU003835"/>
    </source>
</evidence>
<evidence type="ECO:0000256" key="9">
    <source>
        <dbReference type="HAMAP-Rule" id="MF_00542"/>
    </source>
</evidence>
<dbReference type="InterPro" id="IPR000890">
    <property type="entry name" value="Aliphatic_acid_kin_short-chain"/>
</dbReference>
<dbReference type="EC" id="2.7.2.7" evidence="9"/>